<name>A0A0F9K5U6_9ZZZZ</name>
<accession>A0A0F9K5U6</accession>
<feature type="region of interest" description="Disordered" evidence="1">
    <location>
        <begin position="1"/>
        <end position="39"/>
    </location>
</feature>
<proteinExistence type="predicted"/>
<gene>
    <name evidence="2" type="ORF">LCGC14_1675480</name>
</gene>
<comment type="caution">
    <text evidence="2">The sequence shown here is derived from an EMBL/GenBank/DDBJ whole genome shotgun (WGS) entry which is preliminary data.</text>
</comment>
<reference evidence="2" key="1">
    <citation type="journal article" date="2015" name="Nature">
        <title>Complex archaea that bridge the gap between prokaryotes and eukaryotes.</title>
        <authorList>
            <person name="Spang A."/>
            <person name="Saw J.H."/>
            <person name="Jorgensen S.L."/>
            <person name="Zaremba-Niedzwiedzka K."/>
            <person name="Martijn J."/>
            <person name="Lind A.E."/>
            <person name="van Eijk R."/>
            <person name="Schleper C."/>
            <person name="Guy L."/>
            <person name="Ettema T.J."/>
        </authorList>
    </citation>
    <scope>NUCLEOTIDE SEQUENCE</scope>
</reference>
<organism evidence="2">
    <name type="scientific">marine sediment metagenome</name>
    <dbReference type="NCBI Taxonomy" id="412755"/>
    <lineage>
        <taxon>unclassified sequences</taxon>
        <taxon>metagenomes</taxon>
        <taxon>ecological metagenomes</taxon>
    </lineage>
</organism>
<evidence type="ECO:0000256" key="1">
    <source>
        <dbReference type="SAM" id="MobiDB-lite"/>
    </source>
</evidence>
<evidence type="ECO:0000313" key="2">
    <source>
        <dbReference type="EMBL" id="KKM17468.1"/>
    </source>
</evidence>
<dbReference type="AlphaFoldDB" id="A0A0F9K5U6"/>
<feature type="compositionally biased region" description="Polar residues" evidence="1">
    <location>
        <begin position="29"/>
        <end position="39"/>
    </location>
</feature>
<sequence>MSTKRDSKQLKRGRNPIEQVARKPPKLGQTPQGNPTSTIGFLKPNVFSGGGGMRGSFGGRLGSEGIPNRGSGVVEIGPPSPDLSTDYALGTPTNYVIPGAKIARIFKHNLMQSPQLGLLIITKREQKDPITKRSGMETRRYSMLNIPAWNYMNAKLEKKPHNPEEVITAEKKWEEWTIEGVVRTEEGQEEKDYKDELGKERLINTIIRGYAHVHNAWSKNIKSGTNLYLILKKIKQKAHKIDPYSSVINDASPPTSTNNGNITEIPFQLISWADSRYDIPPDSELEYEDEFGYKHRGIYIYVG</sequence>
<protein>
    <submittedName>
        <fullName evidence="2">Uncharacterized protein</fullName>
    </submittedName>
</protein>
<dbReference type="EMBL" id="LAZR01014445">
    <property type="protein sequence ID" value="KKM17468.1"/>
    <property type="molecule type" value="Genomic_DNA"/>
</dbReference>
<feature type="non-terminal residue" evidence="2">
    <location>
        <position position="303"/>
    </location>
</feature>